<proteinExistence type="predicted"/>
<dbReference type="OrthoDB" id="10343395at2759"/>
<keyword evidence="1" id="KW-0175">Coiled coil</keyword>
<feature type="region of interest" description="Disordered" evidence="2">
    <location>
        <begin position="410"/>
        <end position="438"/>
    </location>
</feature>
<feature type="coiled-coil region" evidence="1">
    <location>
        <begin position="532"/>
        <end position="559"/>
    </location>
</feature>
<dbReference type="AlphaFoldDB" id="A0A3N4L5G5"/>
<gene>
    <name evidence="3" type="ORF">L211DRAFT_196794</name>
</gene>
<evidence type="ECO:0000313" key="3">
    <source>
        <dbReference type="EMBL" id="RPB18130.1"/>
    </source>
</evidence>
<dbReference type="Proteomes" id="UP000267821">
    <property type="component" value="Unassembled WGS sequence"/>
</dbReference>
<accession>A0A3N4L5G5</accession>
<keyword evidence="4" id="KW-1185">Reference proteome</keyword>
<name>A0A3N4L5G5_9PEZI</name>
<feature type="compositionally biased region" description="Low complexity" evidence="2">
    <location>
        <begin position="411"/>
        <end position="429"/>
    </location>
</feature>
<feature type="region of interest" description="Disordered" evidence="2">
    <location>
        <begin position="124"/>
        <end position="199"/>
    </location>
</feature>
<evidence type="ECO:0000256" key="1">
    <source>
        <dbReference type="SAM" id="Coils"/>
    </source>
</evidence>
<feature type="compositionally biased region" description="Pro residues" evidence="2">
    <location>
        <begin position="175"/>
        <end position="192"/>
    </location>
</feature>
<reference evidence="3 4" key="1">
    <citation type="journal article" date="2018" name="Nat. Ecol. Evol.">
        <title>Pezizomycetes genomes reveal the molecular basis of ectomycorrhizal truffle lifestyle.</title>
        <authorList>
            <person name="Murat C."/>
            <person name="Payen T."/>
            <person name="Noel B."/>
            <person name="Kuo A."/>
            <person name="Morin E."/>
            <person name="Chen J."/>
            <person name="Kohler A."/>
            <person name="Krizsan K."/>
            <person name="Balestrini R."/>
            <person name="Da Silva C."/>
            <person name="Montanini B."/>
            <person name="Hainaut M."/>
            <person name="Levati E."/>
            <person name="Barry K.W."/>
            <person name="Belfiori B."/>
            <person name="Cichocki N."/>
            <person name="Clum A."/>
            <person name="Dockter R.B."/>
            <person name="Fauchery L."/>
            <person name="Guy J."/>
            <person name="Iotti M."/>
            <person name="Le Tacon F."/>
            <person name="Lindquist E.A."/>
            <person name="Lipzen A."/>
            <person name="Malagnac F."/>
            <person name="Mello A."/>
            <person name="Molinier V."/>
            <person name="Miyauchi S."/>
            <person name="Poulain J."/>
            <person name="Riccioni C."/>
            <person name="Rubini A."/>
            <person name="Sitrit Y."/>
            <person name="Splivallo R."/>
            <person name="Traeger S."/>
            <person name="Wang M."/>
            <person name="Zifcakova L."/>
            <person name="Wipf D."/>
            <person name="Zambonelli A."/>
            <person name="Paolocci F."/>
            <person name="Nowrousian M."/>
            <person name="Ottonello S."/>
            <person name="Baldrian P."/>
            <person name="Spatafora J.W."/>
            <person name="Henrissat B."/>
            <person name="Nagy L.G."/>
            <person name="Aury J.M."/>
            <person name="Wincker P."/>
            <person name="Grigoriev I.V."/>
            <person name="Bonfante P."/>
            <person name="Martin F.M."/>
        </authorList>
    </citation>
    <scope>NUCLEOTIDE SEQUENCE [LARGE SCALE GENOMIC DNA]</scope>
    <source>
        <strain evidence="3 4">ATCC MYA-4762</strain>
    </source>
</reference>
<dbReference type="InParanoid" id="A0A3N4L5G5"/>
<protein>
    <submittedName>
        <fullName evidence="3">Uncharacterized protein</fullName>
    </submittedName>
</protein>
<evidence type="ECO:0000313" key="4">
    <source>
        <dbReference type="Proteomes" id="UP000267821"/>
    </source>
</evidence>
<dbReference type="EMBL" id="ML121690">
    <property type="protein sequence ID" value="RPB18130.1"/>
    <property type="molecule type" value="Genomic_DNA"/>
</dbReference>
<feature type="compositionally biased region" description="Pro residues" evidence="2">
    <location>
        <begin position="128"/>
        <end position="157"/>
    </location>
</feature>
<sequence length="561" mass="61121">MCVSSQMYTLGRKSSLSSENLSCSTTVSTPRFNVALYNFPLPPHYQRPLGPQSSIPPQLNHGRRVKIHHAFETVVEVPEELEFDSTIAGPEEEVPRVKQIVVEIMQYLSTEEINGASIGRLSINRAAPPEPENPRPMKPPVKPPPRPPTPYPHPPPGSTNNMIEARRPKPKPKPRPFGPPGPPPPYPPPPIPETQGKSHRGAELFSVNGDIRLRMVRAARPAPPTTLPKNHTPLKLSLEDQRWGGVVPRIAGPAKASLRPMDGYGDEALFKYDPEGRIWCEISPTPRHSGDNAPAQDISSTAASSEAYCEIQQPRSSIPRYFQDPLSNTIHTLNSVPEPGFPSGWEFSPKLDSANSEIHYIIAAEKKPTVRDFFAHSKMSFSKLRSVASIGSLKKAAIFGGEERSHFGRISSTSVSSTSSYSTTSTTTSQRKQKGMEADGNNASISYISIGSAQAGCNSLYTTTSFTHKPACPFSVCASTVSINSSCSQQNLGETMTSVGKGEKASTGTVGVIRLQPRPSSNLREVPSEEFLKVVQLRKEIAKQNIIALEEKAKKAGRRNA</sequence>
<evidence type="ECO:0000256" key="2">
    <source>
        <dbReference type="SAM" id="MobiDB-lite"/>
    </source>
</evidence>
<organism evidence="3 4">
    <name type="scientific">Terfezia boudieri ATCC MYA-4762</name>
    <dbReference type="NCBI Taxonomy" id="1051890"/>
    <lineage>
        <taxon>Eukaryota</taxon>
        <taxon>Fungi</taxon>
        <taxon>Dikarya</taxon>
        <taxon>Ascomycota</taxon>
        <taxon>Pezizomycotina</taxon>
        <taxon>Pezizomycetes</taxon>
        <taxon>Pezizales</taxon>
        <taxon>Pezizaceae</taxon>
        <taxon>Terfezia</taxon>
    </lineage>
</organism>